<comment type="caution">
    <text evidence="6">The sequence shown here is derived from an EMBL/GenBank/DDBJ whole genome shotgun (WGS) entry which is preliminary data.</text>
</comment>
<proteinExistence type="inferred from homology"/>
<evidence type="ECO:0000259" key="5">
    <source>
        <dbReference type="PROSITE" id="PS51795"/>
    </source>
</evidence>
<gene>
    <name evidence="6" type="ORF">H0E87_004079</name>
</gene>
<dbReference type="EMBL" id="JACEGQ020000002">
    <property type="protein sequence ID" value="KAH8515469.1"/>
    <property type="molecule type" value="Genomic_DNA"/>
</dbReference>
<dbReference type="GO" id="GO:0008270">
    <property type="term" value="F:zinc ion binding"/>
    <property type="evidence" value="ECO:0007669"/>
    <property type="project" value="UniProtKB-KW"/>
</dbReference>
<dbReference type="Proteomes" id="UP000807159">
    <property type="component" value="Chromosome 2"/>
</dbReference>
<organism evidence="6 7">
    <name type="scientific">Populus deltoides</name>
    <name type="common">Eastern poplar</name>
    <name type="synonym">Eastern cottonwood</name>
    <dbReference type="NCBI Taxonomy" id="3696"/>
    <lineage>
        <taxon>Eukaryota</taxon>
        <taxon>Viridiplantae</taxon>
        <taxon>Streptophyta</taxon>
        <taxon>Embryophyta</taxon>
        <taxon>Tracheophyta</taxon>
        <taxon>Spermatophyta</taxon>
        <taxon>Magnoliopsida</taxon>
        <taxon>eudicotyledons</taxon>
        <taxon>Gunneridae</taxon>
        <taxon>Pentapetalae</taxon>
        <taxon>rosids</taxon>
        <taxon>fabids</taxon>
        <taxon>Malpighiales</taxon>
        <taxon>Salicaceae</taxon>
        <taxon>Saliceae</taxon>
        <taxon>Populus</taxon>
    </lineage>
</organism>
<reference evidence="6" key="1">
    <citation type="journal article" date="2021" name="J. Hered.">
        <title>Genome Assembly of Salicaceae Populus deltoides (Eastern Cottonwood) I-69 Based on Nanopore Sequencing and Hi-C Technologies.</title>
        <authorList>
            <person name="Bai S."/>
            <person name="Wu H."/>
            <person name="Zhang J."/>
            <person name="Pan Z."/>
            <person name="Zhao W."/>
            <person name="Li Z."/>
            <person name="Tong C."/>
        </authorList>
    </citation>
    <scope>NUCLEOTIDE SEQUENCE</scope>
    <source>
        <tissue evidence="6">Leaf</tissue>
    </source>
</reference>
<evidence type="ECO:0000256" key="3">
    <source>
        <dbReference type="ARBA" id="ARBA00022771"/>
    </source>
</evidence>
<keyword evidence="3" id="KW-0863">Zinc-finger</keyword>
<keyword evidence="2" id="KW-0479">Metal-binding</keyword>
<keyword evidence="7" id="KW-1185">Reference proteome</keyword>
<keyword evidence="3" id="KW-0862">Zinc</keyword>
<name>A0A8T2ZDL3_POPDE</name>
<dbReference type="InterPro" id="IPR007650">
    <property type="entry name" value="Zf-FLZ_dom"/>
</dbReference>
<accession>A0A8T2ZDL3</accession>
<dbReference type="PANTHER" id="PTHR46443">
    <property type="entry name" value="FCS-LIKE ZINC FINGER 8"/>
    <property type="match status" value="1"/>
</dbReference>
<feature type="domain" description="FLZ-type" evidence="5">
    <location>
        <begin position="418"/>
        <end position="462"/>
    </location>
</feature>
<evidence type="ECO:0000313" key="6">
    <source>
        <dbReference type="EMBL" id="KAH8515469.1"/>
    </source>
</evidence>
<evidence type="ECO:0000256" key="1">
    <source>
        <dbReference type="ARBA" id="ARBA00009374"/>
    </source>
</evidence>
<evidence type="ECO:0000256" key="4">
    <source>
        <dbReference type="PROSITE-ProRule" id="PRU01131"/>
    </source>
</evidence>
<evidence type="ECO:0000313" key="7">
    <source>
        <dbReference type="Proteomes" id="UP000807159"/>
    </source>
</evidence>
<evidence type="ECO:0000256" key="2">
    <source>
        <dbReference type="ARBA" id="ARBA00022723"/>
    </source>
</evidence>
<dbReference type="Pfam" id="PF04570">
    <property type="entry name" value="zf-FLZ"/>
    <property type="match status" value="1"/>
</dbReference>
<feature type="zinc finger region" description="FLZ-type" evidence="4">
    <location>
        <begin position="418"/>
        <end position="462"/>
    </location>
</feature>
<comment type="similarity">
    <text evidence="1">Belongs to the FLZ family.</text>
</comment>
<sequence>MGTRKQKCTLLISREPKLHGITGLRVLSRSSIFNLLRDLARDPAPCNSFITTDYREFSSPITLKETTGQTVAEELLGRIAFDHGKKLSLKTLPCMKSSHFKAKQAVTRSNGPQGSWACQSVHSNQEVYVSVVYGDRTTLEKLLPEWYFKNYTRPLDANEFGVLRNIKYEVGMLRNRSRAVTSKQTLMTDHNSAQSASNQNCTKPTTSFLVSPRFKAFTFKGLPEAEPVMSPTSILDTTKPFFPFKTPFSNVINQPKSPKVFSEYKHSWDKSDSKGIGLALIDDTPSCGEVSIKENENHFSKPSNRTVLFGTKLRVQIPPQPNSILFPVESPKSPGDFGIETSRNSQFSASPSVHSGIQSKDSPRVFTGCISMSEMELSEDYTCVITHGPNPTTTHIFDNCVVENYYSLSDMSKSEPRSFLSSCYTCKKNLQQKNDIYIYRGEKAFCSQECRYQEMLSDEIET</sequence>
<dbReference type="PANTHER" id="PTHR46443:SF3">
    <property type="entry name" value="PROTEIN MARD1"/>
    <property type="match status" value="1"/>
</dbReference>
<dbReference type="AlphaFoldDB" id="A0A8T2ZDL3"/>
<dbReference type="PROSITE" id="PS51795">
    <property type="entry name" value="ZF_FLZ"/>
    <property type="match status" value="1"/>
</dbReference>
<dbReference type="InterPro" id="IPR044593">
    <property type="entry name" value="FLZ8/MARD1"/>
</dbReference>
<protein>
    <recommendedName>
        <fullName evidence="5">FLZ-type domain-containing protein</fullName>
    </recommendedName>
</protein>